<gene>
    <name evidence="1" type="ORF">QYT958_LOCUS43891</name>
    <name evidence="2" type="ORF">QYT958_LOCUS44841</name>
</gene>
<proteinExistence type="predicted"/>
<dbReference type="Proteomes" id="UP000663848">
    <property type="component" value="Unassembled WGS sequence"/>
</dbReference>
<protein>
    <submittedName>
        <fullName evidence="2">Uncharacterized protein</fullName>
    </submittedName>
</protein>
<comment type="caution">
    <text evidence="2">The sequence shown here is derived from an EMBL/GenBank/DDBJ whole genome shotgun (WGS) entry which is preliminary data.</text>
</comment>
<evidence type="ECO:0000313" key="1">
    <source>
        <dbReference type="EMBL" id="CAF5080961.1"/>
    </source>
</evidence>
<name>A0A822EMW8_9BILA</name>
<dbReference type="EMBL" id="CAJOBR010064941">
    <property type="protein sequence ID" value="CAF5080961.1"/>
    <property type="molecule type" value="Genomic_DNA"/>
</dbReference>
<reference evidence="2" key="1">
    <citation type="submission" date="2021-02" db="EMBL/GenBank/DDBJ databases">
        <authorList>
            <person name="Nowell W R."/>
        </authorList>
    </citation>
    <scope>NUCLEOTIDE SEQUENCE</scope>
</reference>
<accession>A0A822EMW8</accession>
<dbReference type="EMBL" id="CAJOBR010071491">
    <property type="protein sequence ID" value="CAF5101036.1"/>
    <property type="molecule type" value="Genomic_DNA"/>
</dbReference>
<dbReference type="AlphaFoldDB" id="A0A822EMW8"/>
<evidence type="ECO:0000313" key="3">
    <source>
        <dbReference type="Proteomes" id="UP000663848"/>
    </source>
</evidence>
<feature type="non-terminal residue" evidence="2">
    <location>
        <position position="1"/>
    </location>
</feature>
<evidence type="ECO:0000313" key="2">
    <source>
        <dbReference type="EMBL" id="CAF5101036.1"/>
    </source>
</evidence>
<feature type="non-terminal residue" evidence="2">
    <location>
        <position position="46"/>
    </location>
</feature>
<sequence length="46" mass="5265">MEPVLVKSSADSKVSTPFDLIRQRFPQLIAKWKTTKPEGSTIKYEL</sequence>
<organism evidence="2 3">
    <name type="scientific">Rotaria socialis</name>
    <dbReference type="NCBI Taxonomy" id="392032"/>
    <lineage>
        <taxon>Eukaryota</taxon>
        <taxon>Metazoa</taxon>
        <taxon>Spiralia</taxon>
        <taxon>Gnathifera</taxon>
        <taxon>Rotifera</taxon>
        <taxon>Eurotatoria</taxon>
        <taxon>Bdelloidea</taxon>
        <taxon>Philodinida</taxon>
        <taxon>Philodinidae</taxon>
        <taxon>Rotaria</taxon>
    </lineage>
</organism>